<organism evidence="1">
    <name type="scientific">marine sediment metagenome</name>
    <dbReference type="NCBI Taxonomy" id="412755"/>
    <lineage>
        <taxon>unclassified sequences</taxon>
        <taxon>metagenomes</taxon>
        <taxon>ecological metagenomes</taxon>
    </lineage>
</organism>
<name>X0SJN7_9ZZZZ</name>
<dbReference type="Gene3D" id="3.60.21.10">
    <property type="match status" value="1"/>
</dbReference>
<dbReference type="InterPro" id="IPR029052">
    <property type="entry name" value="Metallo-depent_PP-like"/>
</dbReference>
<evidence type="ECO:0000313" key="1">
    <source>
        <dbReference type="EMBL" id="GAF75326.1"/>
    </source>
</evidence>
<evidence type="ECO:0008006" key="2">
    <source>
        <dbReference type="Google" id="ProtNLM"/>
    </source>
</evidence>
<dbReference type="SUPFAM" id="SSF56300">
    <property type="entry name" value="Metallo-dependent phosphatases"/>
    <property type="match status" value="1"/>
</dbReference>
<dbReference type="EMBL" id="BARS01008198">
    <property type="protein sequence ID" value="GAF75326.1"/>
    <property type="molecule type" value="Genomic_DNA"/>
</dbReference>
<proteinExistence type="predicted"/>
<comment type="caution">
    <text evidence="1">The sequence shown here is derived from an EMBL/GenBank/DDBJ whole genome shotgun (WGS) entry which is preliminary data.</text>
</comment>
<protein>
    <recommendedName>
        <fullName evidence="2">Metallophosphoesterase</fullName>
    </recommendedName>
</protein>
<dbReference type="AlphaFoldDB" id="X0SJN7"/>
<sequence>FVYTEKDHLVDGTFMTGNSNEIKIEKGVKYLINPGAVGQPRDRSPLAACAIYDSKTRKIKFYRMEYDIEEAQRKILKEGLPSPLAERLSLGI</sequence>
<reference evidence="1" key="1">
    <citation type="journal article" date="2014" name="Front. Microbiol.">
        <title>High frequency of phylogenetically diverse reductive dehalogenase-homologous genes in deep subseafloor sedimentary metagenomes.</title>
        <authorList>
            <person name="Kawai M."/>
            <person name="Futagami T."/>
            <person name="Toyoda A."/>
            <person name="Takaki Y."/>
            <person name="Nishi S."/>
            <person name="Hori S."/>
            <person name="Arai W."/>
            <person name="Tsubouchi T."/>
            <person name="Morono Y."/>
            <person name="Uchiyama I."/>
            <person name="Ito T."/>
            <person name="Fujiyama A."/>
            <person name="Inagaki F."/>
            <person name="Takami H."/>
        </authorList>
    </citation>
    <scope>NUCLEOTIDE SEQUENCE</scope>
    <source>
        <strain evidence="1">Expedition CK06-06</strain>
    </source>
</reference>
<gene>
    <name evidence="1" type="ORF">S01H1_15678</name>
</gene>
<accession>X0SJN7</accession>
<feature type="non-terminal residue" evidence="1">
    <location>
        <position position="1"/>
    </location>
</feature>